<dbReference type="InterPro" id="IPR037171">
    <property type="entry name" value="NagB/RpiA_transferase-like"/>
</dbReference>
<dbReference type="GO" id="GO:0005524">
    <property type="term" value="F:ATP binding"/>
    <property type="evidence" value="ECO:0007669"/>
    <property type="project" value="UniProtKB-KW"/>
</dbReference>
<dbReference type="SUPFAM" id="SSF100950">
    <property type="entry name" value="NagB/RpiA/CoA transferase-like"/>
    <property type="match status" value="1"/>
</dbReference>
<accession>A0A934VGM2</accession>
<comment type="catalytic activity">
    <reaction evidence="5">
        <text>(6S)-5-formyl-5,6,7,8-tetrahydrofolate + ATP = (6R)-5,10-methenyltetrahydrofolate + ADP + phosphate</text>
        <dbReference type="Rhea" id="RHEA:10488"/>
        <dbReference type="ChEBI" id="CHEBI:30616"/>
        <dbReference type="ChEBI" id="CHEBI:43474"/>
        <dbReference type="ChEBI" id="CHEBI:57455"/>
        <dbReference type="ChEBI" id="CHEBI:57457"/>
        <dbReference type="ChEBI" id="CHEBI:456216"/>
        <dbReference type="EC" id="6.3.3.2"/>
    </reaction>
</comment>
<comment type="cofactor">
    <cofactor evidence="5">
        <name>Mg(2+)</name>
        <dbReference type="ChEBI" id="CHEBI:18420"/>
    </cofactor>
</comment>
<dbReference type="GO" id="GO:0030272">
    <property type="term" value="F:5-formyltetrahydrofolate cyclo-ligase activity"/>
    <property type="evidence" value="ECO:0007669"/>
    <property type="project" value="UniProtKB-EC"/>
</dbReference>
<comment type="similarity">
    <text evidence="1 5">Belongs to the 5-formyltetrahydrofolate cyclo-ligase family.</text>
</comment>
<keyword evidence="5" id="KW-0479">Metal-binding</keyword>
<evidence type="ECO:0000256" key="4">
    <source>
        <dbReference type="PIRSR" id="PIRSR006806-1"/>
    </source>
</evidence>
<keyword evidence="7" id="KW-0436">Ligase</keyword>
<dbReference type="InterPro" id="IPR002698">
    <property type="entry name" value="FTHF_cligase"/>
</dbReference>
<keyword evidence="3 4" id="KW-0067">ATP-binding</keyword>
<dbReference type="GO" id="GO:0035999">
    <property type="term" value="P:tetrahydrofolate interconversion"/>
    <property type="evidence" value="ECO:0007669"/>
    <property type="project" value="TreeGrafter"/>
</dbReference>
<feature type="binding site" evidence="4">
    <location>
        <begin position="134"/>
        <end position="142"/>
    </location>
    <ligand>
        <name>ATP</name>
        <dbReference type="ChEBI" id="CHEBI:30616"/>
    </ligand>
</feature>
<evidence type="ECO:0000256" key="2">
    <source>
        <dbReference type="ARBA" id="ARBA00022741"/>
    </source>
</evidence>
<dbReference type="Proteomes" id="UP000658278">
    <property type="component" value="Unassembled WGS sequence"/>
</dbReference>
<evidence type="ECO:0000256" key="6">
    <source>
        <dbReference type="SAM" id="MobiDB-lite"/>
    </source>
</evidence>
<dbReference type="PIRSF" id="PIRSF006806">
    <property type="entry name" value="FTHF_cligase"/>
    <property type="match status" value="1"/>
</dbReference>
<evidence type="ECO:0000313" key="7">
    <source>
        <dbReference type="EMBL" id="MBK1827720.1"/>
    </source>
</evidence>
<sequence length="192" mass="21280">MQAASQPPPDKSEWRQQFRKQLRAQPNPEEASAAIRLHLTHRLEVSEPLRIATFSALRGEADLSPLIYELPRHDWLFPRVRGNDLTFHRISTTSELQPGAMGILEPDGRLPVEDSQSIDLILCPGLGFGRDGSRLGRGRGFYDRTLSACRANATIIGIALPHQLVDAVPTEAHDCFMDQLATVDGLTPCPPR</sequence>
<evidence type="ECO:0000256" key="3">
    <source>
        <dbReference type="ARBA" id="ARBA00022840"/>
    </source>
</evidence>
<dbReference type="AlphaFoldDB" id="A0A934VGM2"/>
<dbReference type="Gene3D" id="3.40.50.10420">
    <property type="entry name" value="NagB/RpiA/CoA transferase-like"/>
    <property type="match status" value="1"/>
</dbReference>
<feature type="binding site" evidence="4">
    <location>
        <begin position="11"/>
        <end position="15"/>
    </location>
    <ligand>
        <name>ATP</name>
        <dbReference type="ChEBI" id="CHEBI:30616"/>
    </ligand>
</feature>
<organism evidence="7 8">
    <name type="scientific">Haloferula rosea</name>
    <dbReference type="NCBI Taxonomy" id="490093"/>
    <lineage>
        <taxon>Bacteria</taxon>
        <taxon>Pseudomonadati</taxon>
        <taxon>Verrucomicrobiota</taxon>
        <taxon>Verrucomicrobiia</taxon>
        <taxon>Verrucomicrobiales</taxon>
        <taxon>Verrucomicrobiaceae</taxon>
        <taxon>Haloferula</taxon>
    </lineage>
</organism>
<dbReference type="EMBL" id="JAENII010000008">
    <property type="protein sequence ID" value="MBK1827720.1"/>
    <property type="molecule type" value="Genomic_DNA"/>
</dbReference>
<evidence type="ECO:0000256" key="1">
    <source>
        <dbReference type="ARBA" id="ARBA00010638"/>
    </source>
</evidence>
<gene>
    <name evidence="7" type="ORF">JIN81_11875</name>
</gene>
<keyword evidence="2 4" id="KW-0547">Nucleotide-binding</keyword>
<dbReference type="PANTHER" id="PTHR23407">
    <property type="entry name" value="ATPASE INHIBITOR/5-FORMYLTETRAHYDROFOLATE CYCLO-LIGASE"/>
    <property type="match status" value="1"/>
</dbReference>
<evidence type="ECO:0000256" key="5">
    <source>
        <dbReference type="RuleBase" id="RU361279"/>
    </source>
</evidence>
<feature type="binding site" evidence="4">
    <location>
        <position position="60"/>
    </location>
    <ligand>
        <name>substrate</name>
    </ligand>
</feature>
<dbReference type="Pfam" id="PF01812">
    <property type="entry name" value="5-FTHF_cyc-lig"/>
    <property type="match status" value="1"/>
</dbReference>
<dbReference type="NCBIfam" id="TIGR02727">
    <property type="entry name" value="MTHFS_bact"/>
    <property type="match status" value="1"/>
</dbReference>
<dbReference type="RefSeq" id="WP_200279628.1">
    <property type="nucleotide sequence ID" value="NZ_JAENII010000008.1"/>
</dbReference>
<evidence type="ECO:0000313" key="8">
    <source>
        <dbReference type="Proteomes" id="UP000658278"/>
    </source>
</evidence>
<protein>
    <recommendedName>
        <fullName evidence="5">5-formyltetrahydrofolate cyclo-ligase</fullName>
        <ecNumber evidence="5">6.3.3.2</ecNumber>
    </recommendedName>
</protein>
<feature type="region of interest" description="Disordered" evidence="6">
    <location>
        <begin position="1"/>
        <end position="29"/>
    </location>
</feature>
<dbReference type="GO" id="GO:0046872">
    <property type="term" value="F:metal ion binding"/>
    <property type="evidence" value="ECO:0007669"/>
    <property type="project" value="UniProtKB-KW"/>
</dbReference>
<dbReference type="GO" id="GO:0009396">
    <property type="term" value="P:folic acid-containing compound biosynthetic process"/>
    <property type="evidence" value="ECO:0007669"/>
    <property type="project" value="TreeGrafter"/>
</dbReference>
<dbReference type="PANTHER" id="PTHR23407:SF1">
    <property type="entry name" value="5-FORMYLTETRAHYDROFOLATE CYCLO-LIGASE"/>
    <property type="match status" value="1"/>
</dbReference>
<keyword evidence="5" id="KW-0460">Magnesium</keyword>
<dbReference type="InterPro" id="IPR024185">
    <property type="entry name" value="FTHF_cligase-like_sf"/>
</dbReference>
<reference evidence="7" key="1">
    <citation type="submission" date="2021-01" db="EMBL/GenBank/DDBJ databases">
        <title>Modified the classification status of verrucomicrobia.</title>
        <authorList>
            <person name="Feng X."/>
        </authorList>
    </citation>
    <scope>NUCLEOTIDE SEQUENCE</scope>
    <source>
        <strain evidence="7">KCTC 22201</strain>
    </source>
</reference>
<proteinExistence type="inferred from homology"/>
<dbReference type="EC" id="6.3.3.2" evidence="5"/>
<name>A0A934VGM2_9BACT</name>
<keyword evidence="8" id="KW-1185">Reference proteome</keyword>
<comment type="caution">
    <text evidence="7">The sequence shown here is derived from an EMBL/GenBank/DDBJ whole genome shotgun (WGS) entry which is preliminary data.</text>
</comment>